<evidence type="ECO:0000313" key="3">
    <source>
        <dbReference type="EMBL" id="PSU96820.1"/>
    </source>
</evidence>
<dbReference type="AlphaFoldDB" id="A0A0B7J8L4"/>
<gene>
    <name evidence="3" type="ORF">C9J27_15845</name>
</gene>
<accession>A0A2T3KFI9</accession>
<dbReference type="EMBL" id="PYNF01000014">
    <property type="protein sequence ID" value="PSU96820.1"/>
    <property type="molecule type" value="Genomic_DNA"/>
</dbReference>
<keyword evidence="2" id="KW-0067">ATP-binding</keyword>
<dbReference type="InterPro" id="IPR005702">
    <property type="entry name" value="Wzc-like_C"/>
</dbReference>
<protein>
    <submittedName>
        <fullName evidence="3">Chromosome partitioning protein ParA</fullName>
    </submittedName>
</protein>
<dbReference type="CDD" id="cd05387">
    <property type="entry name" value="BY-kinase"/>
    <property type="match status" value="1"/>
</dbReference>
<dbReference type="Proteomes" id="UP000241426">
    <property type="component" value="Unassembled WGS sequence"/>
</dbReference>
<sequence length="235" mass="26683">MKIPSYQMEIEDIFLFLEQQNYHSICITSSNPKEGVTSLAQAITERHLLAGYRTLLVDLNFQNPSLIPLTQFIKKPYSNNQTNDYLAYDPHNKVGVLGTSIIKDKAHIITLRQPQNLKKTIATWLLEFDKIIIDTSPLSQSSLHNIPAHTVASCCDGTILIILSGQTRQNEIKDALDKLAAHNANLIGLVFNDQFQPHIKNEICREIKRCTFLPDKISTKLIKFIKNNRFLSILV</sequence>
<dbReference type="PANTHER" id="PTHR32309:SF13">
    <property type="entry name" value="FERRIC ENTEROBACTIN TRANSPORT PROTEIN FEPE"/>
    <property type="match status" value="1"/>
</dbReference>
<comment type="caution">
    <text evidence="3">The sequence shown here is derived from an EMBL/GenBank/DDBJ whole genome shotgun (WGS) entry which is preliminary data.</text>
</comment>
<evidence type="ECO:0000256" key="2">
    <source>
        <dbReference type="ARBA" id="ARBA00022840"/>
    </source>
</evidence>
<dbReference type="SUPFAM" id="SSF52540">
    <property type="entry name" value="P-loop containing nucleoside triphosphate hydrolases"/>
    <property type="match status" value="1"/>
</dbReference>
<dbReference type="PANTHER" id="PTHR32309">
    <property type="entry name" value="TYROSINE-PROTEIN KINASE"/>
    <property type="match status" value="1"/>
</dbReference>
<dbReference type="RefSeq" id="WP_036795023.1">
    <property type="nucleotide sequence ID" value="NZ_JAUZMX010000001.1"/>
</dbReference>
<dbReference type="GO" id="GO:0005886">
    <property type="term" value="C:plasma membrane"/>
    <property type="evidence" value="ECO:0007669"/>
    <property type="project" value="TreeGrafter"/>
</dbReference>
<dbReference type="eggNOG" id="COG0489">
    <property type="taxonomic scope" value="Bacteria"/>
</dbReference>
<dbReference type="GeneID" id="29944171"/>
<dbReference type="GO" id="GO:0004713">
    <property type="term" value="F:protein tyrosine kinase activity"/>
    <property type="evidence" value="ECO:0007669"/>
    <property type="project" value="TreeGrafter"/>
</dbReference>
<reference evidence="3 4" key="1">
    <citation type="submission" date="2018-01" db="EMBL/GenBank/DDBJ databases">
        <title>Whole genome sequencing of Histamine producing bacteria.</title>
        <authorList>
            <person name="Butler K."/>
        </authorList>
    </citation>
    <scope>NUCLEOTIDE SEQUENCE [LARGE SCALE GENOMIC DNA]</scope>
    <source>
        <strain evidence="3 4">FS-7.2</strain>
    </source>
</reference>
<accession>A0A0B7J8L4</accession>
<dbReference type="Gene3D" id="3.40.50.300">
    <property type="entry name" value="P-loop containing nucleotide triphosphate hydrolases"/>
    <property type="match status" value="1"/>
</dbReference>
<keyword evidence="1" id="KW-0547">Nucleotide-binding</keyword>
<dbReference type="InterPro" id="IPR050445">
    <property type="entry name" value="Bact_polysacc_biosynth/exp"/>
</dbReference>
<evidence type="ECO:0000313" key="4">
    <source>
        <dbReference type="Proteomes" id="UP000241426"/>
    </source>
</evidence>
<dbReference type="InterPro" id="IPR027417">
    <property type="entry name" value="P-loop_NTPase"/>
</dbReference>
<evidence type="ECO:0000256" key="1">
    <source>
        <dbReference type="ARBA" id="ARBA00022741"/>
    </source>
</evidence>
<name>A0A0B7J8L4_9GAMM</name>
<proteinExistence type="predicted"/>
<organism evidence="3 4">
    <name type="scientific">Photobacterium kishitanii</name>
    <dbReference type="NCBI Taxonomy" id="318456"/>
    <lineage>
        <taxon>Bacteria</taxon>
        <taxon>Pseudomonadati</taxon>
        <taxon>Pseudomonadota</taxon>
        <taxon>Gammaproteobacteria</taxon>
        <taxon>Vibrionales</taxon>
        <taxon>Vibrionaceae</taxon>
        <taxon>Photobacterium</taxon>
    </lineage>
</organism>